<proteinExistence type="predicted"/>
<organism evidence="2 3">
    <name type="scientific">Jeotgalicoccus saudimassiliensis</name>
    <dbReference type="NCBI Taxonomy" id="1461582"/>
    <lineage>
        <taxon>Bacteria</taxon>
        <taxon>Bacillati</taxon>
        <taxon>Bacillota</taxon>
        <taxon>Bacilli</taxon>
        <taxon>Bacillales</taxon>
        <taxon>Staphylococcaceae</taxon>
        <taxon>Jeotgalicoccus</taxon>
    </lineage>
</organism>
<evidence type="ECO:0000313" key="3">
    <source>
        <dbReference type="Proteomes" id="UP000044136"/>
    </source>
</evidence>
<keyword evidence="1" id="KW-0812">Transmembrane</keyword>
<dbReference type="OrthoDB" id="2418324at2"/>
<dbReference type="STRING" id="1461582.BN1048_00791"/>
<dbReference type="AlphaFoldDB" id="A0A078M1G2"/>
<reference evidence="2 3" key="1">
    <citation type="submission" date="2014-07" db="EMBL/GenBank/DDBJ databases">
        <authorList>
            <person name="Urmite Genomes Urmite Genomes"/>
        </authorList>
    </citation>
    <scope>NUCLEOTIDE SEQUENCE [LARGE SCALE GENOMIC DNA]</scope>
    <source>
        <strain evidence="2 3">13MG44_air</strain>
    </source>
</reference>
<dbReference type="Proteomes" id="UP000044136">
    <property type="component" value="Unassembled WGS sequence"/>
</dbReference>
<feature type="transmembrane region" description="Helical" evidence="1">
    <location>
        <begin position="12"/>
        <end position="33"/>
    </location>
</feature>
<keyword evidence="1" id="KW-1133">Transmembrane helix</keyword>
<evidence type="ECO:0000256" key="1">
    <source>
        <dbReference type="SAM" id="Phobius"/>
    </source>
</evidence>
<gene>
    <name evidence="2" type="ORF">BN1048_00791</name>
</gene>
<dbReference type="EMBL" id="CCSE01000001">
    <property type="protein sequence ID" value="CEA00055.1"/>
    <property type="molecule type" value="Genomic_DNA"/>
</dbReference>
<sequence>MNSDGFLLYDSLLSIIIFTAVVLMIPGILYISVTDSLSMEQLTVCRELYNMSTRYDSAENYIKAARKFMEGAGVPCDERLKKICS</sequence>
<accession>A0A078M1G2</accession>
<dbReference type="RefSeq" id="WP_035808680.1">
    <property type="nucleotide sequence ID" value="NZ_CCSE01000001.1"/>
</dbReference>
<dbReference type="HOGENOM" id="CLU_2508276_0_0_9"/>
<name>A0A078M1G2_9STAP</name>
<protein>
    <submittedName>
        <fullName evidence="2">Uncharacterized protein</fullName>
    </submittedName>
</protein>
<keyword evidence="3" id="KW-1185">Reference proteome</keyword>
<keyword evidence="1" id="KW-0472">Membrane</keyword>
<evidence type="ECO:0000313" key="2">
    <source>
        <dbReference type="EMBL" id="CEA00055.1"/>
    </source>
</evidence>